<name>A0ABS9CPL0_9FIRM</name>
<accession>A0ABS9CPL0</accession>
<reference evidence="1 2" key="1">
    <citation type="submission" date="2020-12" db="EMBL/GenBank/DDBJ databases">
        <title>Whole genome sequences of gut porcine anaerobes.</title>
        <authorList>
            <person name="Kubasova T."/>
            <person name="Jahodarova E."/>
            <person name="Rychlik I."/>
        </authorList>
    </citation>
    <scope>NUCLEOTIDE SEQUENCE [LARGE SCALE GENOMIC DNA]</scope>
    <source>
        <strain evidence="1 2">An867</strain>
    </source>
</reference>
<dbReference type="RefSeq" id="WP_235324101.1">
    <property type="nucleotide sequence ID" value="NZ_JAFBIT010000003.1"/>
</dbReference>
<keyword evidence="2" id="KW-1185">Reference proteome</keyword>
<dbReference type="Proteomes" id="UP001299220">
    <property type="component" value="Unassembled WGS sequence"/>
</dbReference>
<comment type="caution">
    <text evidence="1">The sequence shown here is derived from an EMBL/GenBank/DDBJ whole genome shotgun (WGS) entry which is preliminary data.</text>
</comment>
<organism evidence="1 2">
    <name type="scientific">Anaeromassilibacillus senegalensis</name>
    <dbReference type="NCBI Taxonomy" id="1673717"/>
    <lineage>
        <taxon>Bacteria</taxon>
        <taxon>Bacillati</taxon>
        <taxon>Bacillota</taxon>
        <taxon>Clostridia</taxon>
        <taxon>Eubacteriales</taxon>
        <taxon>Acutalibacteraceae</taxon>
        <taxon>Anaeromassilibacillus</taxon>
    </lineage>
</organism>
<proteinExistence type="predicted"/>
<dbReference type="EMBL" id="JAFBIT010000003">
    <property type="protein sequence ID" value="MCF2653076.1"/>
    <property type="molecule type" value="Genomic_DNA"/>
</dbReference>
<protein>
    <submittedName>
        <fullName evidence="1">Uncharacterized protein</fullName>
    </submittedName>
</protein>
<gene>
    <name evidence="1" type="ORF">JQM67_10735</name>
</gene>
<evidence type="ECO:0000313" key="2">
    <source>
        <dbReference type="Proteomes" id="UP001299220"/>
    </source>
</evidence>
<sequence>MELLFFSIFFFVILIPLVLGIIIPIYKKHSSVTGGIINYDSTMKKFVYKINLSYQQAVDLLSLKNDVDELSCTFDFEKAIIRFSEYGSHRDYYFQIQECSGFSILKLEQVELIGMSSHVPYKLNPFIVSKLQAEIVPFSQYGF</sequence>
<evidence type="ECO:0000313" key="1">
    <source>
        <dbReference type="EMBL" id="MCF2653076.1"/>
    </source>
</evidence>